<proteinExistence type="predicted"/>
<dbReference type="EMBL" id="JAQQWM010000008">
    <property type="protein sequence ID" value="KAK8052902.1"/>
    <property type="molecule type" value="Genomic_DNA"/>
</dbReference>
<feature type="compositionally biased region" description="Low complexity" evidence="1">
    <location>
        <begin position="92"/>
        <end position="116"/>
    </location>
</feature>
<comment type="caution">
    <text evidence="2">The sequence shown here is derived from an EMBL/GenBank/DDBJ whole genome shotgun (WGS) entry which is preliminary data.</text>
</comment>
<evidence type="ECO:0000256" key="1">
    <source>
        <dbReference type="SAM" id="MobiDB-lite"/>
    </source>
</evidence>
<name>A0ABR1U1W5_9PEZI</name>
<sequence length="123" mass="13254">MVRCLGVSPSLVQGPEGIPARFPWLEKFTLPSLVVGHMIGVLCRWMPEFKSVRERLRDALLIDEDTHAATVCRAPDRRAPGEAVAKKKRPAEAYTTATAATRNAVPTPAPEAAAAPEPEPEGS</sequence>
<accession>A0ABR1U1W5</accession>
<protein>
    <submittedName>
        <fullName evidence="2">Uncharacterized protein</fullName>
    </submittedName>
</protein>
<keyword evidence="3" id="KW-1185">Reference proteome</keyword>
<evidence type="ECO:0000313" key="3">
    <source>
        <dbReference type="Proteomes" id="UP001446871"/>
    </source>
</evidence>
<dbReference type="Proteomes" id="UP001446871">
    <property type="component" value="Unassembled WGS sequence"/>
</dbReference>
<gene>
    <name evidence="2" type="ORF">PG996_012203</name>
</gene>
<evidence type="ECO:0000313" key="2">
    <source>
        <dbReference type="EMBL" id="KAK8052902.1"/>
    </source>
</evidence>
<organism evidence="2 3">
    <name type="scientific">Apiospora saccharicola</name>
    <dbReference type="NCBI Taxonomy" id="335842"/>
    <lineage>
        <taxon>Eukaryota</taxon>
        <taxon>Fungi</taxon>
        <taxon>Dikarya</taxon>
        <taxon>Ascomycota</taxon>
        <taxon>Pezizomycotina</taxon>
        <taxon>Sordariomycetes</taxon>
        <taxon>Xylariomycetidae</taxon>
        <taxon>Amphisphaeriales</taxon>
        <taxon>Apiosporaceae</taxon>
        <taxon>Apiospora</taxon>
    </lineage>
</organism>
<feature type="region of interest" description="Disordered" evidence="1">
    <location>
        <begin position="75"/>
        <end position="123"/>
    </location>
</feature>
<reference evidence="2 3" key="1">
    <citation type="submission" date="2023-01" db="EMBL/GenBank/DDBJ databases">
        <title>Analysis of 21 Apiospora genomes using comparative genomics revels a genus with tremendous synthesis potential of carbohydrate active enzymes and secondary metabolites.</title>
        <authorList>
            <person name="Sorensen T."/>
        </authorList>
    </citation>
    <scope>NUCLEOTIDE SEQUENCE [LARGE SCALE GENOMIC DNA]</scope>
    <source>
        <strain evidence="2 3">CBS 83171</strain>
    </source>
</reference>